<sequence length="190" mass="21276">MRRIRSCQNPSDLLVQIDGGITFPVVDLIRRSTAAYNSRARVPCESGLSQAPRRQQAAHTHRKYSQADIKDASISSLVPSSEQLIPQQIPREHSTNSPRMPTALLAHGETQQKLLESSNLPRHQTNQLVSKLVQPTAYGRESHTSHDYTTATDQLTSKLIPARAHTSTLFPKYDVGVQVQQLFSQLWQDN</sequence>
<organism evidence="2 3">
    <name type="scientific">Dorcoceras hygrometricum</name>
    <dbReference type="NCBI Taxonomy" id="472368"/>
    <lineage>
        <taxon>Eukaryota</taxon>
        <taxon>Viridiplantae</taxon>
        <taxon>Streptophyta</taxon>
        <taxon>Embryophyta</taxon>
        <taxon>Tracheophyta</taxon>
        <taxon>Spermatophyta</taxon>
        <taxon>Magnoliopsida</taxon>
        <taxon>eudicotyledons</taxon>
        <taxon>Gunneridae</taxon>
        <taxon>Pentapetalae</taxon>
        <taxon>asterids</taxon>
        <taxon>lamiids</taxon>
        <taxon>Lamiales</taxon>
        <taxon>Gesneriaceae</taxon>
        <taxon>Didymocarpoideae</taxon>
        <taxon>Trichosporeae</taxon>
        <taxon>Loxocarpinae</taxon>
        <taxon>Dorcoceras</taxon>
    </lineage>
</organism>
<evidence type="ECO:0000313" key="3">
    <source>
        <dbReference type="Proteomes" id="UP000250235"/>
    </source>
</evidence>
<evidence type="ECO:0000256" key="1">
    <source>
        <dbReference type="SAM" id="MobiDB-lite"/>
    </source>
</evidence>
<dbReference type="EMBL" id="KV005735">
    <property type="protein sequence ID" value="KZV33564.1"/>
    <property type="molecule type" value="Genomic_DNA"/>
</dbReference>
<evidence type="ECO:0000313" key="2">
    <source>
        <dbReference type="EMBL" id="KZV33564.1"/>
    </source>
</evidence>
<dbReference type="AlphaFoldDB" id="A0A2Z7BGN5"/>
<reference evidence="2 3" key="1">
    <citation type="journal article" date="2015" name="Proc. Natl. Acad. Sci. U.S.A.">
        <title>The resurrection genome of Boea hygrometrica: A blueprint for survival of dehydration.</title>
        <authorList>
            <person name="Xiao L."/>
            <person name="Yang G."/>
            <person name="Zhang L."/>
            <person name="Yang X."/>
            <person name="Zhao S."/>
            <person name="Ji Z."/>
            <person name="Zhou Q."/>
            <person name="Hu M."/>
            <person name="Wang Y."/>
            <person name="Chen M."/>
            <person name="Xu Y."/>
            <person name="Jin H."/>
            <person name="Xiao X."/>
            <person name="Hu G."/>
            <person name="Bao F."/>
            <person name="Hu Y."/>
            <person name="Wan P."/>
            <person name="Li L."/>
            <person name="Deng X."/>
            <person name="Kuang T."/>
            <person name="Xiang C."/>
            <person name="Zhu J.K."/>
            <person name="Oliver M.J."/>
            <person name="He Y."/>
        </authorList>
    </citation>
    <scope>NUCLEOTIDE SEQUENCE [LARGE SCALE GENOMIC DNA]</scope>
    <source>
        <strain evidence="3">cv. XS01</strain>
    </source>
</reference>
<gene>
    <name evidence="2" type="ORF">F511_37167</name>
</gene>
<feature type="region of interest" description="Disordered" evidence="1">
    <location>
        <begin position="44"/>
        <end position="70"/>
    </location>
</feature>
<keyword evidence="3" id="KW-1185">Reference proteome</keyword>
<proteinExistence type="predicted"/>
<dbReference type="Proteomes" id="UP000250235">
    <property type="component" value="Unassembled WGS sequence"/>
</dbReference>
<protein>
    <submittedName>
        <fullName evidence="2">(-)-alpha-pinene synthase-like</fullName>
    </submittedName>
</protein>
<accession>A0A2Z7BGN5</accession>
<name>A0A2Z7BGN5_9LAMI</name>